<dbReference type="PROSITE" id="PS50005">
    <property type="entry name" value="TPR"/>
    <property type="match status" value="1"/>
</dbReference>
<feature type="transmembrane region" description="Helical" evidence="4">
    <location>
        <begin position="58"/>
        <end position="79"/>
    </location>
</feature>
<feature type="coiled-coil region" evidence="3">
    <location>
        <begin position="300"/>
        <end position="338"/>
    </location>
</feature>
<keyword evidence="2" id="KW-0802">TPR repeat</keyword>
<dbReference type="EMBL" id="CP033614">
    <property type="protein sequence ID" value="AYV54702.1"/>
    <property type="molecule type" value="Genomic_DNA"/>
</dbReference>
<feature type="transmembrane region" description="Helical" evidence="4">
    <location>
        <begin position="238"/>
        <end position="259"/>
    </location>
</feature>
<dbReference type="RefSeq" id="WP_123179169.1">
    <property type="nucleotide sequence ID" value="NZ_CP033614.1"/>
</dbReference>
<accession>A0AAD0URC5</accession>
<dbReference type="Pfam" id="PF07228">
    <property type="entry name" value="SpoIIE"/>
    <property type="match status" value="1"/>
</dbReference>
<feature type="transmembrane region" description="Helical" evidence="4">
    <location>
        <begin position="212"/>
        <end position="232"/>
    </location>
</feature>
<dbReference type="InterPro" id="IPR019734">
    <property type="entry name" value="TPR_rpt"/>
</dbReference>
<dbReference type="Gene3D" id="3.60.40.10">
    <property type="entry name" value="PPM-type phosphatase domain"/>
    <property type="match status" value="1"/>
</dbReference>
<protein>
    <submittedName>
        <fullName evidence="6">Outer membrane protein assembly factor BamD</fullName>
    </submittedName>
</protein>
<dbReference type="InterPro" id="IPR036457">
    <property type="entry name" value="PPM-type-like_dom_sf"/>
</dbReference>
<dbReference type="SUPFAM" id="SSF48452">
    <property type="entry name" value="TPR-like"/>
    <property type="match status" value="1"/>
</dbReference>
<dbReference type="AlphaFoldDB" id="A0AAD0URC5"/>
<organism evidence="6 7">
    <name type="scientific">Leptospira kmetyi</name>
    <dbReference type="NCBI Taxonomy" id="408139"/>
    <lineage>
        <taxon>Bacteria</taxon>
        <taxon>Pseudomonadati</taxon>
        <taxon>Spirochaetota</taxon>
        <taxon>Spirochaetia</taxon>
        <taxon>Leptospirales</taxon>
        <taxon>Leptospiraceae</taxon>
        <taxon>Leptospira</taxon>
    </lineage>
</organism>
<feature type="domain" description="PPM-type phosphatase" evidence="5">
    <location>
        <begin position="371"/>
        <end position="598"/>
    </location>
</feature>
<sequence length="772" mass="87104">MVYKTFSFLFELIYKKVSYTFAVAVFALTGAYFGAFYAYIFGSSVIPDFTADNHKEVFFVFIVATFTASLGHSIQYGLLAKIVSPGIERSIQKINTFIHPNVTLRHKNTLELESLLRFLIQLPKHNMLVSFGYASFVFLSVLLTHLLSKKPAWELTYIFLGWSVAVFVYCGFSYIITDYFTGPKRVEIKIILAKKNVRINRDHGILSLKGKFVFLLTLILLSLTILSVFISFGNSTPFKIGVFIFMTFLESSLLTFLYFQSINLTLDQINLSANNLALGGTGSLPLLSIDKEFIRFAENFEKAASEVGKIRDNLQQLVDEKTSELRNSLDVVEKLKSQQDGDYFLTSLLIQPLSLNKSNGNKVHVDFLMKQKKTFVFHGKENDIGGDICIAKSISLRNRDYTVFLNADAMGKSLQGAGGALVLGAAVQSILERTIVVESVKQLYAERWLKNAFLELHRLFEGFDCSMLVSLVMGLIDDKTGLVYYINAEHPWSVLYRDGNAEFIENSGLFRKLGTPFSDEAFQIRTFQLKTGDVLILGSDGRDDIEIDSENGHRILNEDESLFLKHVENGKGKLESIYDSILTKGKLTDDFSLLRLSYKENEASVSRAIRKESLDLLRKAKTFVKEKNFNSAISSLEEALKIHPDSAEIRRDLIRLHFRNKDYKNAAAILNEYIEDYPGDSDMIYLASYCFKKNQELGKAIDMAERIRLRNPGHPSNLVQLAELYLKVGNVSKSEKILSFAKSVDPNSKGLSNVTEFLEKEKSVSPNGFDSV</sequence>
<keyword evidence="4" id="KW-0472">Membrane</keyword>
<evidence type="ECO:0000256" key="1">
    <source>
        <dbReference type="ARBA" id="ARBA00022801"/>
    </source>
</evidence>
<feature type="repeat" description="TPR" evidence="2">
    <location>
        <begin position="613"/>
        <end position="646"/>
    </location>
</feature>
<dbReference type="Pfam" id="PF14559">
    <property type="entry name" value="TPR_19"/>
    <property type="match status" value="1"/>
</dbReference>
<dbReference type="PANTHER" id="PTHR43156:SF2">
    <property type="entry name" value="STAGE II SPORULATION PROTEIN E"/>
    <property type="match status" value="1"/>
</dbReference>
<evidence type="ECO:0000256" key="2">
    <source>
        <dbReference type="PROSITE-ProRule" id="PRU00339"/>
    </source>
</evidence>
<feature type="transmembrane region" description="Helical" evidence="4">
    <location>
        <begin position="127"/>
        <end position="147"/>
    </location>
</feature>
<dbReference type="PANTHER" id="PTHR43156">
    <property type="entry name" value="STAGE II SPORULATION PROTEIN E-RELATED"/>
    <property type="match status" value="1"/>
</dbReference>
<dbReference type="InterPro" id="IPR052016">
    <property type="entry name" value="Bact_Sigma-Reg"/>
</dbReference>
<evidence type="ECO:0000259" key="5">
    <source>
        <dbReference type="SMART" id="SM00331"/>
    </source>
</evidence>
<dbReference type="KEGG" id="lkm:EFP84_03680"/>
<name>A0AAD0URC5_9LEPT</name>
<proteinExistence type="predicted"/>
<feature type="transmembrane region" description="Helical" evidence="4">
    <location>
        <begin position="21"/>
        <end position="46"/>
    </location>
</feature>
<evidence type="ECO:0000256" key="4">
    <source>
        <dbReference type="SAM" id="Phobius"/>
    </source>
</evidence>
<dbReference type="InterPro" id="IPR001932">
    <property type="entry name" value="PPM-type_phosphatase-like_dom"/>
</dbReference>
<reference evidence="6 7" key="1">
    <citation type="submission" date="2018-11" db="EMBL/GenBank/DDBJ databases">
        <title>Complete genome sequence of Leptospira kmetyi isolate LS 001/16 from soil sample associated with a leptospirosis patient in Kelantan.</title>
        <authorList>
            <person name="Muhammad Yusoff F."/>
            <person name="Muhammad Yusoff S."/>
            <person name="Ahmad M.N."/>
            <person name="Yusof N.Y."/>
            <person name="Aziah I."/>
        </authorList>
    </citation>
    <scope>NUCLEOTIDE SEQUENCE [LARGE SCALE GENOMIC DNA]</scope>
    <source>
        <strain evidence="6 7">LS 001/16</strain>
    </source>
</reference>
<dbReference type="GO" id="GO:0016791">
    <property type="term" value="F:phosphatase activity"/>
    <property type="evidence" value="ECO:0007669"/>
    <property type="project" value="TreeGrafter"/>
</dbReference>
<keyword evidence="4" id="KW-0812">Transmembrane</keyword>
<dbReference type="SMART" id="SM00028">
    <property type="entry name" value="TPR"/>
    <property type="match status" value="3"/>
</dbReference>
<dbReference type="SMART" id="SM00331">
    <property type="entry name" value="PP2C_SIG"/>
    <property type="match status" value="1"/>
</dbReference>
<dbReference type="Proteomes" id="UP000276407">
    <property type="component" value="Chromosome 1"/>
</dbReference>
<keyword evidence="4" id="KW-1133">Transmembrane helix</keyword>
<keyword evidence="3" id="KW-0175">Coiled coil</keyword>
<evidence type="ECO:0000313" key="7">
    <source>
        <dbReference type="Proteomes" id="UP000276407"/>
    </source>
</evidence>
<gene>
    <name evidence="6" type="primary">bamD</name>
    <name evidence="6" type="ORF">EFP84_03680</name>
</gene>
<feature type="transmembrane region" description="Helical" evidence="4">
    <location>
        <begin position="159"/>
        <end position="180"/>
    </location>
</feature>
<evidence type="ECO:0000256" key="3">
    <source>
        <dbReference type="SAM" id="Coils"/>
    </source>
</evidence>
<evidence type="ECO:0000313" key="6">
    <source>
        <dbReference type="EMBL" id="AYV54702.1"/>
    </source>
</evidence>
<dbReference type="Gene3D" id="1.25.40.10">
    <property type="entry name" value="Tetratricopeptide repeat domain"/>
    <property type="match status" value="1"/>
</dbReference>
<keyword evidence="1" id="KW-0378">Hydrolase</keyword>
<dbReference type="SUPFAM" id="SSF81606">
    <property type="entry name" value="PP2C-like"/>
    <property type="match status" value="1"/>
</dbReference>
<dbReference type="InterPro" id="IPR011990">
    <property type="entry name" value="TPR-like_helical_dom_sf"/>
</dbReference>